<protein>
    <recommendedName>
        <fullName evidence="4">Exocyst complex component Sec8</fullName>
    </recommendedName>
</protein>
<sequence length="1281" mass="141631">MSGNNPYAVNGYGTPSNESSSNPYGTNPYGGTNPYAAQNNNSSSNLNGYGSRGDRSRPGPGNAPSSNANPYGRAPPPRRDSGRDQSPAARGSNNVYETSSQRPRSPGVGYAQAGPPPTRGGGGYGGLGTVQQGPDYGRQPSTMDSRPRSPPVDIYDRARPPSSARGPDERAVSDTRDVPPPHTERERPFMPTKSSTSTLPSTGRPNNTTHNATRQYSTRGSNKSMDEILRHIQTHWNMMEGDECVPVKVALQLADPSSLGLGNQEQDFADTHVDLQKSLKGVVNEHYADFNSAVGTYHKIQASIKESQNRVRYLKTGLATVKGGMLTTRPELRDLAEQSGQLDDLLSTINQMEQLRELPARLEEKINEKRWIGAVDILGDALISSRKSGLDDIGAMSDLKGYFASQESSLVDMLIEELHDHLYLKSPYCSERWKGRKVGNVEVNPRDSFGGNAWDRPVYHFLSALDTKTPMTEDASKNPESDTFYYIQMIVEALNRRGYLEELVTRIEQRLPVELYKVVERTNIEIDAKYPAHLRTTDGRPRTSPVILQPSQTDSKVLADFLWTLYAKFEAIAEGHRVLHEVVLGIVSREQLAKPEQYAASFKELWKLYQAEIRSLLHDYLATDGEFGASGTKHTMAAGDVFSKQPRDRNKRMFKLSEMDQKASDIKTEEDELDEILKSSVPGLVTKSKNSNVNGLLADRGNNDSTATGHKLLIEPSVFNMTILLSPSLTFLQHLKDIVPQTSNIPMSTLTSFLDDFLINVFHPQLEEAVTDLCTANMLDFEAFMEDPSWSKHSPHPIFKGTVGFMTLVHAFSAMLSEIPQDQMFTQLIITQLFKYYDRCFGFYKNIVSRVSQGNQAGGAHTTILKAAAEYAEEGDIRETTLSLWNNKDMEKAAKSDLMKKEVQLLLAASKAKPVQAYDIISDRKSVHQLSLVYNSMQWLSASLSRIRHTEAGKGKAHTRNTSLPAQPNQRRWTLITKVNTGSSTTAPSSGTLPVYLPLTSETVVPFDETLTSYKSLAIKALLTLHLDIRCGIIHQLARSLRPASTNLQLISDVSSPSTETPQPGTRESTPPPLDSGLYHFVLPDPPSSASPLILELNNDLIDFEASISCYLGHRERRFILAGLGRLVDRYLVVGADFIGVMNKYGAERMRVDGMVVQQVLRGLGVSTKSSAGTEGETGAVGLGVHESVNGDAPDADADDALLTSSSRYYELFLQGPEQIMAYVKEHKPKNDVAYSYDELRTLIELCFSASLRGEDREESLKARKQMGDLLLQLGEIMWDS</sequence>
<evidence type="ECO:0000259" key="6">
    <source>
        <dbReference type="Pfam" id="PF04048"/>
    </source>
</evidence>
<feature type="compositionally biased region" description="Gly residues" evidence="5">
    <location>
        <begin position="119"/>
        <end position="128"/>
    </location>
</feature>
<keyword evidence="3 4" id="KW-0653">Protein transport</keyword>
<feature type="compositionally biased region" description="Polar residues" evidence="5">
    <location>
        <begin position="203"/>
        <end position="221"/>
    </location>
</feature>
<evidence type="ECO:0000259" key="7">
    <source>
        <dbReference type="Pfam" id="PF20652"/>
    </source>
</evidence>
<evidence type="ECO:0000256" key="4">
    <source>
        <dbReference type="RuleBase" id="RU367079"/>
    </source>
</evidence>
<dbReference type="GO" id="GO:0006893">
    <property type="term" value="P:Golgi to plasma membrane transport"/>
    <property type="evidence" value="ECO:0007669"/>
    <property type="project" value="TreeGrafter"/>
</dbReference>
<dbReference type="GO" id="GO:0000145">
    <property type="term" value="C:exocyst"/>
    <property type="evidence" value="ECO:0007669"/>
    <property type="project" value="UniProtKB-UniRule"/>
</dbReference>
<dbReference type="InterPro" id="IPR048630">
    <property type="entry name" value="Sec8_M"/>
</dbReference>
<feature type="region of interest" description="Disordered" evidence="5">
    <location>
        <begin position="1050"/>
        <end position="1075"/>
    </location>
</feature>
<evidence type="ECO:0000313" key="9">
    <source>
        <dbReference type="Proteomes" id="UP001309876"/>
    </source>
</evidence>
<evidence type="ECO:0000256" key="2">
    <source>
        <dbReference type="ARBA" id="ARBA00022483"/>
    </source>
</evidence>
<keyword evidence="8" id="KW-0378">Hydrolase</keyword>
<organism evidence="8 9">
    <name type="scientific">Lithohypha guttulata</name>
    <dbReference type="NCBI Taxonomy" id="1690604"/>
    <lineage>
        <taxon>Eukaryota</taxon>
        <taxon>Fungi</taxon>
        <taxon>Dikarya</taxon>
        <taxon>Ascomycota</taxon>
        <taxon>Pezizomycotina</taxon>
        <taxon>Eurotiomycetes</taxon>
        <taxon>Chaetothyriomycetidae</taxon>
        <taxon>Chaetothyriales</taxon>
        <taxon>Trichomeriaceae</taxon>
        <taxon>Lithohypha</taxon>
    </lineage>
</organism>
<proteinExistence type="inferred from homology"/>
<evidence type="ECO:0000256" key="3">
    <source>
        <dbReference type="ARBA" id="ARBA00022927"/>
    </source>
</evidence>
<dbReference type="GO" id="GO:0006612">
    <property type="term" value="P:protein targeting to membrane"/>
    <property type="evidence" value="ECO:0007669"/>
    <property type="project" value="UniProtKB-UniRule"/>
</dbReference>
<feature type="compositionally biased region" description="Low complexity" evidence="5">
    <location>
        <begin position="191"/>
        <end position="202"/>
    </location>
</feature>
<keyword evidence="9" id="KW-1185">Reference proteome</keyword>
<evidence type="ECO:0000313" key="8">
    <source>
        <dbReference type="EMBL" id="KAK5082955.1"/>
    </source>
</evidence>
<dbReference type="GO" id="GO:0004177">
    <property type="term" value="F:aminopeptidase activity"/>
    <property type="evidence" value="ECO:0007669"/>
    <property type="project" value="UniProtKB-KW"/>
</dbReference>
<name>A0AAN7SWL4_9EURO</name>
<dbReference type="PANTHER" id="PTHR14146:SF0">
    <property type="entry name" value="EXOCYST COMPLEX COMPONENT 4"/>
    <property type="match status" value="1"/>
</dbReference>
<dbReference type="GO" id="GO:0006904">
    <property type="term" value="P:vesicle docking involved in exocytosis"/>
    <property type="evidence" value="ECO:0007669"/>
    <property type="project" value="InterPro"/>
</dbReference>
<dbReference type="GO" id="GO:0090522">
    <property type="term" value="P:vesicle tethering involved in exocytosis"/>
    <property type="evidence" value="ECO:0007669"/>
    <property type="project" value="UniProtKB-UniRule"/>
</dbReference>
<dbReference type="Proteomes" id="UP001309876">
    <property type="component" value="Unassembled WGS sequence"/>
</dbReference>
<feature type="domain" description="Exocyst complex component Sec8 N-terminal" evidence="6">
    <location>
        <begin position="225"/>
        <end position="364"/>
    </location>
</feature>
<dbReference type="InterPro" id="IPR007191">
    <property type="entry name" value="Sec8_exocyst_N"/>
</dbReference>
<evidence type="ECO:0000256" key="1">
    <source>
        <dbReference type="ARBA" id="ARBA00022448"/>
    </source>
</evidence>
<feature type="compositionally biased region" description="Polar residues" evidence="5">
    <location>
        <begin position="1"/>
        <end position="25"/>
    </location>
</feature>
<feature type="region of interest" description="Disordered" evidence="5">
    <location>
        <begin position="1"/>
        <end position="221"/>
    </location>
</feature>
<feature type="compositionally biased region" description="Polar residues" evidence="5">
    <location>
        <begin position="91"/>
        <end position="103"/>
    </location>
</feature>
<comment type="similarity">
    <text evidence="4">Belongs to the SEC8 family.</text>
</comment>
<feature type="domain" description="Exocyst complex component Sec8 middle helical bundle" evidence="7">
    <location>
        <begin position="478"/>
        <end position="729"/>
    </location>
</feature>
<dbReference type="Pfam" id="PF20652">
    <property type="entry name" value="Sec8_C"/>
    <property type="match status" value="1"/>
</dbReference>
<keyword evidence="8" id="KW-0031">Aminopeptidase</keyword>
<keyword evidence="1 4" id="KW-0813">Transport</keyword>
<dbReference type="PANTHER" id="PTHR14146">
    <property type="entry name" value="EXOCYST COMPLEX COMPONENT 4"/>
    <property type="match status" value="1"/>
</dbReference>
<gene>
    <name evidence="8" type="primary">SEC8</name>
    <name evidence="8" type="ORF">LTR05_006837</name>
</gene>
<keyword evidence="2 4" id="KW-0268">Exocytosis</keyword>
<comment type="caution">
    <text evidence="8">The sequence shown here is derived from an EMBL/GenBank/DDBJ whole genome shotgun (WGS) entry which is preliminary data.</text>
</comment>
<feature type="compositionally biased region" description="Low complexity" evidence="5">
    <location>
        <begin position="39"/>
        <end position="49"/>
    </location>
</feature>
<dbReference type="Pfam" id="PF04048">
    <property type="entry name" value="Sec8_N"/>
    <property type="match status" value="1"/>
</dbReference>
<reference evidence="8 9" key="1">
    <citation type="submission" date="2023-08" db="EMBL/GenBank/DDBJ databases">
        <title>Black Yeasts Isolated from many extreme environments.</title>
        <authorList>
            <person name="Coleine C."/>
            <person name="Stajich J.E."/>
            <person name="Selbmann L."/>
        </authorList>
    </citation>
    <scope>NUCLEOTIDE SEQUENCE [LARGE SCALE GENOMIC DNA]</scope>
    <source>
        <strain evidence="8 9">CCFEE 5910</strain>
    </source>
</reference>
<dbReference type="GO" id="GO:0015031">
    <property type="term" value="P:protein transport"/>
    <property type="evidence" value="ECO:0007669"/>
    <property type="project" value="UniProtKB-KW"/>
</dbReference>
<comment type="function">
    <text evidence="4">Component of the exocyst complex involved in the docking of exocytic vesicles with fusion sites on the plasma membrane.</text>
</comment>
<evidence type="ECO:0000256" key="5">
    <source>
        <dbReference type="SAM" id="MobiDB-lite"/>
    </source>
</evidence>
<keyword evidence="8" id="KW-0645">Protease</keyword>
<accession>A0AAN7SWL4</accession>
<feature type="compositionally biased region" description="Basic and acidic residues" evidence="5">
    <location>
        <begin position="166"/>
        <end position="188"/>
    </location>
</feature>
<dbReference type="InterPro" id="IPR039682">
    <property type="entry name" value="Sec8/EXOC4"/>
</dbReference>
<dbReference type="EMBL" id="JAVRRJ010000007">
    <property type="protein sequence ID" value="KAK5082955.1"/>
    <property type="molecule type" value="Genomic_DNA"/>
</dbReference>
<feature type="compositionally biased region" description="Polar residues" evidence="5">
    <location>
        <begin position="1050"/>
        <end position="1069"/>
    </location>
</feature>